<comment type="caution">
    <text evidence="2">The sequence shown here is derived from an EMBL/GenBank/DDBJ whole genome shotgun (WGS) entry which is preliminary data.</text>
</comment>
<dbReference type="SUPFAM" id="SSF57362">
    <property type="entry name" value="BPTI-like"/>
    <property type="match status" value="1"/>
</dbReference>
<name>A0AA36HBM8_CYLNA</name>
<dbReference type="InterPro" id="IPR052861">
    <property type="entry name" value="BPTI/Kunitz_domain"/>
</dbReference>
<dbReference type="PROSITE" id="PS00280">
    <property type="entry name" value="BPTI_KUNITZ_1"/>
    <property type="match status" value="1"/>
</dbReference>
<dbReference type="AlphaFoldDB" id="A0AA36HBM8"/>
<dbReference type="PROSITE" id="PS50279">
    <property type="entry name" value="BPTI_KUNITZ_2"/>
    <property type="match status" value="1"/>
</dbReference>
<dbReference type="InterPro" id="IPR002223">
    <property type="entry name" value="Kunitz_BPTI"/>
</dbReference>
<reference evidence="2" key="1">
    <citation type="submission" date="2023-07" db="EMBL/GenBank/DDBJ databases">
        <authorList>
            <consortium name="CYATHOMIX"/>
        </authorList>
    </citation>
    <scope>NUCLEOTIDE SEQUENCE</scope>
    <source>
        <strain evidence="2">N/A</strain>
    </source>
</reference>
<feature type="domain" description="BPTI/Kunitz inhibitor" evidence="1">
    <location>
        <begin position="64"/>
        <end position="119"/>
    </location>
</feature>
<dbReference type="InterPro" id="IPR036880">
    <property type="entry name" value="Kunitz_BPTI_sf"/>
</dbReference>
<evidence type="ECO:0000259" key="1">
    <source>
        <dbReference type="PROSITE" id="PS50279"/>
    </source>
</evidence>
<dbReference type="SMART" id="SM00131">
    <property type="entry name" value="KU"/>
    <property type="match status" value="1"/>
</dbReference>
<dbReference type="EMBL" id="CATQJL010000316">
    <property type="protein sequence ID" value="CAJ0607227.1"/>
    <property type="molecule type" value="Genomic_DNA"/>
</dbReference>
<keyword evidence="3" id="KW-1185">Reference proteome</keyword>
<dbReference type="Pfam" id="PF00014">
    <property type="entry name" value="Kunitz_BPTI"/>
    <property type="match status" value="1"/>
</dbReference>
<evidence type="ECO:0000313" key="2">
    <source>
        <dbReference type="EMBL" id="CAJ0607227.1"/>
    </source>
</evidence>
<dbReference type="Gene3D" id="4.10.410.10">
    <property type="entry name" value="Pancreatic trypsin inhibitor Kunitz domain"/>
    <property type="match status" value="1"/>
</dbReference>
<proteinExistence type="predicted"/>
<dbReference type="InterPro" id="IPR020901">
    <property type="entry name" value="Prtase_inh_Kunz-CS"/>
</dbReference>
<evidence type="ECO:0000313" key="3">
    <source>
        <dbReference type="Proteomes" id="UP001176961"/>
    </source>
</evidence>
<accession>A0AA36HBM8</accession>
<protein>
    <recommendedName>
        <fullName evidence="1">BPTI/Kunitz inhibitor domain-containing protein</fullName>
    </recommendedName>
</protein>
<dbReference type="PANTHER" id="PTHR47248:SF8">
    <property type="entry name" value="BPTI_KUNITZ INHIBITOR DOMAIN-CONTAINING PROTEIN-RELATED"/>
    <property type="match status" value="1"/>
</dbReference>
<dbReference type="GO" id="GO:0004867">
    <property type="term" value="F:serine-type endopeptidase inhibitor activity"/>
    <property type="evidence" value="ECO:0007669"/>
    <property type="project" value="InterPro"/>
</dbReference>
<dbReference type="Proteomes" id="UP001176961">
    <property type="component" value="Unassembled WGS sequence"/>
</dbReference>
<gene>
    <name evidence="2" type="ORF">CYNAS_LOCUS19210</name>
</gene>
<dbReference type="PANTHER" id="PTHR47248">
    <property type="entry name" value="PROTEIN CBG06772"/>
    <property type="match status" value="1"/>
</dbReference>
<sequence length="236" mass="26667">MIRDHVRKSIAEPDFHPPPASPNDTEGQAYHQAICIRQVQMKSFILSSVILYSMLRKTDSVSDCLTTLDRGDNTSCSNANPGIRYYHDVETDICFPFLYKGCGGNSNNYATMKDCYIACPPEVMFHCLGKTPKTGTCDRDMKGCKSGSVCLLRAFGPGICCDMANEAEWLEDFECRCSEQWKEKEWNDVEHLLGKTCSHEFCPKDFDCKQGYHLAHCCPKEKKEKEEKGSKTVVNN</sequence>
<organism evidence="2 3">
    <name type="scientific">Cylicocyclus nassatus</name>
    <name type="common">Nematode worm</name>
    <dbReference type="NCBI Taxonomy" id="53992"/>
    <lineage>
        <taxon>Eukaryota</taxon>
        <taxon>Metazoa</taxon>
        <taxon>Ecdysozoa</taxon>
        <taxon>Nematoda</taxon>
        <taxon>Chromadorea</taxon>
        <taxon>Rhabditida</taxon>
        <taxon>Rhabditina</taxon>
        <taxon>Rhabditomorpha</taxon>
        <taxon>Strongyloidea</taxon>
        <taxon>Strongylidae</taxon>
        <taxon>Cylicocyclus</taxon>
    </lineage>
</organism>